<comment type="caution">
    <text evidence="12">The sequence shown here is derived from an EMBL/GenBank/DDBJ whole genome shotgun (WGS) entry which is preliminary data.</text>
</comment>
<dbReference type="NCBIfam" id="TIGR00007">
    <property type="entry name" value="1-(5-phosphoribosyl)-5-[(5-phosphoribosylamino)methylideneamino]imidazole-4-carboxamide isomerase"/>
    <property type="match status" value="1"/>
</dbReference>
<dbReference type="SUPFAM" id="SSF51366">
    <property type="entry name" value="Ribulose-phoshate binding barrel"/>
    <property type="match status" value="1"/>
</dbReference>
<dbReference type="Pfam" id="PF00977">
    <property type="entry name" value="His_biosynth"/>
    <property type="match status" value="1"/>
</dbReference>
<comment type="pathway">
    <text evidence="3 9 11">Amino-acid biosynthesis; L-histidine biosynthesis; L-histidine from 5-phospho-alpha-D-ribose 1-diphosphate: step 4/9.</text>
</comment>
<evidence type="ECO:0000256" key="10">
    <source>
        <dbReference type="RuleBase" id="RU003657"/>
    </source>
</evidence>
<evidence type="ECO:0000256" key="9">
    <source>
        <dbReference type="HAMAP-Rule" id="MF_01014"/>
    </source>
</evidence>
<evidence type="ECO:0000256" key="1">
    <source>
        <dbReference type="ARBA" id="ARBA00000901"/>
    </source>
</evidence>
<comment type="similarity">
    <text evidence="4 9 10">Belongs to the HisA/HisF family.</text>
</comment>
<dbReference type="InterPro" id="IPR011060">
    <property type="entry name" value="RibuloseP-bd_barrel"/>
</dbReference>
<dbReference type="GO" id="GO:0016853">
    <property type="term" value="F:isomerase activity"/>
    <property type="evidence" value="ECO:0007669"/>
    <property type="project" value="UniProtKB-KW"/>
</dbReference>
<keyword evidence="13" id="KW-1185">Reference proteome</keyword>
<reference evidence="13" key="1">
    <citation type="journal article" date="2019" name="Int. J. Syst. Evol. Microbiol.">
        <title>The Global Catalogue of Microorganisms (GCM) 10K type strain sequencing project: providing services to taxonomists for standard genome sequencing and annotation.</title>
        <authorList>
            <consortium name="The Broad Institute Genomics Platform"/>
            <consortium name="The Broad Institute Genome Sequencing Center for Infectious Disease"/>
            <person name="Wu L."/>
            <person name="Ma J."/>
        </authorList>
    </citation>
    <scope>NUCLEOTIDE SEQUENCE [LARGE SCALE GENOMIC DNA]</scope>
    <source>
        <strain evidence="13">JCM 30331</strain>
    </source>
</reference>
<protein>
    <recommendedName>
        <fullName evidence="9 11">1-(5-phosphoribosyl)-5-[(5-phosphoribosylamino)methylideneamino] imidazole-4-carboxamide isomerase</fullName>
        <ecNumber evidence="9 11">5.3.1.16</ecNumber>
    </recommendedName>
    <alternativeName>
        <fullName evidence="9">Phosphoribosylformimino-5-aminoimidazole carboxamide ribotide isomerase</fullName>
    </alternativeName>
</protein>
<evidence type="ECO:0000256" key="3">
    <source>
        <dbReference type="ARBA" id="ARBA00005133"/>
    </source>
</evidence>
<accession>A0ABQ2ET84</accession>
<evidence type="ECO:0000313" key="12">
    <source>
        <dbReference type="EMBL" id="GGK25144.1"/>
    </source>
</evidence>
<dbReference type="InterPro" id="IPR013785">
    <property type="entry name" value="Aldolase_TIM"/>
</dbReference>
<dbReference type="InterPro" id="IPR006063">
    <property type="entry name" value="HisA_bact_arch"/>
</dbReference>
<dbReference type="Gene3D" id="3.20.20.70">
    <property type="entry name" value="Aldolase class I"/>
    <property type="match status" value="1"/>
</dbReference>
<dbReference type="InterPro" id="IPR044524">
    <property type="entry name" value="Isoase_HisA-like"/>
</dbReference>
<dbReference type="InterPro" id="IPR023016">
    <property type="entry name" value="HisA/PriA"/>
</dbReference>
<evidence type="ECO:0000256" key="5">
    <source>
        <dbReference type="ARBA" id="ARBA00022490"/>
    </source>
</evidence>
<dbReference type="PANTHER" id="PTHR43090">
    <property type="entry name" value="1-(5-PHOSPHORIBOSYL)-5-[(5-PHOSPHORIBOSYLAMINO)METHYLIDENEAMINO] IMIDAZOLE-4-CARBOXAMIDE ISOMERASE"/>
    <property type="match status" value="1"/>
</dbReference>
<feature type="active site" description="Proton donor" evidence="9">
    <location>
        <position position="156"/>
    </location>
</feature>
<dbReference type="HAMAP" id="MF_01014">
    <property type="entry name" value="HisA"/>
    <property type="match status" value="1"/>
</dbReference>
<dbReference type="Proteomes" id="UP000647587">
    <property type="component" value="Unassembled WGS sequence"/>
</dbReference>
<dbReference type="EC" id="5.3.1.16" evidence="9 11"/>
<keyword evidence="8 9" id="KW-0413">Isomerase</keyword>
<dbReference type="InterPro" id="IPR006062">
    <property type="entry name" value="His_biosynth"/>
</dbReference>
<evidence type="ECO:0000256" key="7">
    <source>
        <dbReference type="ARBA" id="ARBA00023102"/>
    </source>
</evidence>
<evidence type="ECO:0000256" key="8">
    <source>
        <dbReference type="ARBA" id="ARBA00023235"/>
    </source>
</evidence>
<keyword evidence="5 9" id="KW-0963">Cytoplasm</keyword>
<comment type="subcellular location">
    <subcellularLocation>
        <location evidence="2 9 11">Cytoplasm</location>
    </subcellularLocation>
</comment>
<evidence type="ECO:0000313" key="13">
    <source>
        <dbReference type="Proteomes" id="UP000647587"/>
    </source>
</evidence>
<name>A0ABQ2ET84_9DEIO</name>
<dbReference type="PANTHER" id="PTHR43090:SF2">
    <property type="entry name" value="1-(5-PHOSPHORIBOSYL)-5-[(5-PHOSPHORIBOSYLAMINO)METHYLIDENEAMINO] IMIDAZOLE-4-CARBOXAMIDE ISOMERASE"/>
    <property type="match status" value="1"/>
</dbReference>
<feature type="active site" description="Proton acceptor" evidence="9">
    <location>
        <position position="35"/>
    </location>
</feature>
<gene>
    <name evidence="9 12" type="primary">hisA</name>
    <name evidence="12" type="ORF">GCM10008955_18500</name>
</gene>
<dbReference type="CDD" id="cd04732">
    <property type="entry name" value="HisA"/>
    <property type="match status" value="1"/>
</dbReference>
<evidence type="ECO:0000256" key="11">
    <source>
        <dbReference type="RuleBase" id="RU003658"/>
    </source>
</evidence>
<keyword evidence="6 9" id="KW-0028">Amino-acid biosynthesis</keyword>
<keyword evidence="7 9" id="KW-0368">Histidine biosynthesis</keyword>
<evidence type="ECO:0000256" key="4">
    <source>
        <dbReference type="ARBA" id="ARBA00009667"/>
    </source>
</evidence>
<dbReference type="EMBL" id="BMPP01000006">
    <property type="protein sequence ID" value="GGK25144.1"/>
    <property type="molecule type" value="Genomic_DNA"/>
</dbReference>
<comment type="catalytic activity">
    <reaction evidence="1 9 11">
        <text>1-(5-phospho-beta-D-ribosyl)-5-[(5-phospho-beta-D-ribosylamino)methylideneamino]imidazole-4-carboxamide = 5-[(5-phospho-1-deoxy-D-ribulos-1-ylimino)methylamino]-1-(5-phospho-beta-D-ribosyl)imidazole-4-carboxamide</text>
        <dbReference type="Rhea" id="RHEA:15469"/>
        <dbReference type="ChEBI" id="CHEBI:58435"/>
        <dbReference type="ChEBI" id="CHEBI:58525"/>
        <dbReference type="EC" id="5.3.1.16"/>
    </reaction>
</comment>
<organism evidence="12 13">
    <name type="scientific">Deinococcus malanensis</name>
    <dbReference type="NCBI Taxonomy" id="1706855"/>
    <lineage>
        <taxon>Bacteria</taxon>
        <taxon>Thermotogati</taxon>
        <taxon>Deinococcota</taxon>
        <taxon>Deinococci</taxon>
        <taxon>Deinococcales</taxon>
        <taxon>Deinococcaceae</taxon>
        <taxon>Deinococcus</taxon>
    </lineage>
</organism>
<evidence type="ECO:0000256" key="2">
    <source>
        <dbReference type="ARBA" id="ARBA00004496"/>
    </source>
</evidence>
<proteinExistence type="inferred from homology"/>
<evidence type="ECO:0000256" key="6">
    <source>
        <dbReference type="ARBA" id="ARBA00022605"/>
    </source>
</evidence>
<sequence>MGLVYPGRAACLMAARYARRMSASLTSPLIIPCVDIQSGRAVRLYEGDPERETVYFESPLDAARHWVGRGAGLVHLVDLDAATGRGENREVIRQITGELGVPVEVGGGIRDRDTAEELLRAGVHRVVIGTAAVRSPQLVADLIAAHGPERVVVSLDARGLEVATHGWAQGSGVNVAELTPGLADAGLELLIFTDVTRDGTLRGLNRELMRQVRQLWINTLIVGGGVANVDDVRLLQEERIEGAIVGRAIYEGTLPYPVTLEG</sequence>